<gene>
    <name evidence="2" type="ORF">BOCO_0401</name>
</gene>
<evidence type="ECO:0000313" key="2">
    <source>
        <dbReference type="EMBL" id="OZG49884.1"/>
    </source>
</evidence>
<dbReference type="AlphaFoldDB" id="A0A261ESQ1"/>
<comment type="caution">
    <text evidence="2">The sequence shown here is derived from an EMBL/GenBank/DDBJ whole genome shotgun (WGS) entry which is preliminary data.</text>
</comment>
<name>A0A261ESQ1_9BIFI</name>
<keyword evidence="3" id="KW-1185">Reference proteome</keyword>
<feature type="domain" description="YspA cpYpsA-related SLOG" evidence="1">
    <location>
        <begin position="6"/>
        <end position="77"/>
    </location>
</feature>
<dbReference type="OrthoDB" id="572639at2"/>
<dbReference type="Pfam" id="PF10686">
    <property type="entry name" value="YAcAr"/>
    <property type="match status" value="1"/>
</dbReference>
<dbReference type="InterPro" id="IPR019627">
    <property type="entry name" value="YAcAr"/>
</dbReference>
<reference evidence="2 3" key="1">
    <citation type="journal article" date="2017" name="BMC Genomics">
        <title>Comparative genomic and phylogenomic analyses of the Bifidobacteriaceae family.</title>
        <authorList>
            <person name="Lugli G.A."/>
            <person name="Milani C."/>
            <person name="Turroni F."/>
            <person name="Duranti S."/>
            <person name="Mancabelli L."/>
            <person name="Mangifesta M."/>
            <person name="Ferrario C."/>
            <person name="Modesto M."/>
            <person name="Mattarelli P."/>
            <person name="Jiri K."/>
            <person name="van Sinderen D."/>
            <person name="Ventura M."/>
        </authorList>
    </citation>
    <scope>NUCLEOTIDE SEQUENCE [LARGE SCALE GENOMIC DNA]</scope>
    <source>
        <strain evidence="2 3">DSM 22924</strain>
    </source>
</reference>
<dbReference type="EMBL" id="MWWS01000004">
    <property type="protein sequence ID" value="OZG49884.1"/>
    <property type="molecule type" value="Genomic_DNA"/>
</dbReference>
<accession>A0A261ESQ1</accession>
<proteinExistence type="predicted"/>
<evidence type="ECO:0000313" key="3">
    <source>
        <dbReference type="Proteomes" id="UP000216004"/>
    </source>
</evidence>
<sequence>MVTDYRIIVTGGRHRHRKEDGRKLLAVLETIKAQRSDPCRLVIVQGGCPTGVDAMARSIAREYKLPVETYTADWDKHGRAAGPIRNQIMADAGANLCLAFPDTDKSPGTWDMIRRACATGIETRIYPKVMS</sequence>
<evidence type="ECO:0000259" key="1">
    <source>
        <dbReference type="Pfam" id="PF10686"/>
    </source>
</evidence>
<protein>
    <recommendedName>
        <fullName evidence="1">YspA cpYpsA-related SLOG domain-containing protein</fullName>
    </recommendedName>
</protein>
<organism evidence="2 3">
    <name type="scientific">Bombiscardovia coagulans</name>
    <dbReference type="NCBI Taxonomy" id="686666"/>
    <lineage>
        <taxon>Bacteria</taxon>
        <taxon>Bacillati</taxon>
        <taxon>Actinomycetota</taxon>
        <taxon>Actinomycetes</taxon>
        <taxon>Bifidobacteriales</taxon>
        <taxon>Bifidobacteriaceae</taxon>
        <taxon>Bombiscardovia</taxon>
    </lineage>
</organism>
<dbReference type="RefSeq" id="WP_094722446.1">
    <property type="nucleotide sequence ID" value="NZ_MWWS01000004.1"/>
</dbReference>
<dbReference type="Proteomes" id="UP000216004">
    <property type="component" value="Unassembled WGS sequence"/>
</dbReference>